<reference evidence="3" key="1">
    <citation type="submission" date="2015-11" db="EMBL/GenBank/DDBJ databases">
        <authorList>
            <person name="Varghese N."/>
        </authorList>
    </citation>
    <scope>NUCLEOTIDE SEQUENCE [LARGE SCALE GENOMIC DNA]</scope>
    <source>
        <strain evidence="3">DSM 45899</strain>
    </source>
</reference>
<dbReference type="Gene3D" id="2.40.50.140">
    <property type="entry name" value="Nucleic acid-binding proteins"/>
    <property type="match status" value="1"/>
</dbReference>
<evidence type="ECO:0000259" key="1">
    <source>
        <dbReference type="Pfam" id="PF01336"/>
    </source>
</evidence>
<feature type="domain" description="OB" evidence="1">
    <location>
        <begin position="49"/>
        <end position="121"/>
    </location>
</feature>
<dbReference type="EMBL" id="FAOZ01000006">
    <property type="protein sequence ID" value="CUU55827.1"/>
    <property type="molecule type" value="Genomic_DNA"/>
</dbReference>
<dbReference type="InterPro" id="IPR016499">
    <property type="entry name" value="NucleicA-bd_Rv2694c_prd"/>
</dbReference>
<dbReference type="GO" id="GO:0003676">
    <property type="term" value="F:nucleic acid binding"/>
    <property type="evidence" value="ECO:0007669"/>
    <property type="project" value="InterPro"/>
</dbReference>
<dbReference type="InterPro" id="IPR004365">
    <property type="entry name" value="NA-bd_OB_tRNA"/>
</dbReference>
<dbReference type="InterPro" id="IPR012340">
    <property type="entry name" value="NA-bd_OB-fold"/>
</dbReference>
<name>A0A0S4QK19_9ACTN</name>
<dbReference type="SUPFAM" id="SSF50249">
    <property type="entry name" value="Nucleic acid-binding proteins"/>
    <property type="match status" value="1"/>
</dbReference>
<dbReference type="AlphaFoldDB" id="A0A0S4QK19"/>
<dbReference type="Proteomes" id="UP000198802">
    <property type="component" value="Unassembled WGS sequence"/>
</dbReference>
<evidence type="ECO:0000313" key="3">
    <source>
        <dbReference type="Proteomes" id="UP000198802"/>
    </source>
</evidence>
<proteinExistence type="predicted"/>
<evidence type="ECO:0000313" key="2">
    <source>
        <dbReference type="EMBL" id="CUU55827.1"/>
    </source>
</evidence>
<dbReference type="RefSeq" id="WP_091275710.1">
    <property type="nucleotide sequence ID" value="NZ_FAOZ01000006.1"/>
</dbReference>
<dbReference type="PIRSF" id="PIRSF006910">
    <property type="entry name" value="NA_bind_Rv2694c_prd"/>
    <property type="match status" value="1"/>
</dbReference>
<organism evidence="2 3">
    <name type="scientific">Parafrankia irregularis</name>
    <dbReference type="NCBI Taxonomy" id="795642"/>
    <lineage>
        <taxon>Bacteria</taxon>
        <taxon>Bacillati</taxon>
        <taxon>Actinomycetota</taxon>
        <taxon>Actinomycetes</taxon>
        <taxon>Frankiales</taxon>
        <taxon>Frankiaceae</taxon>
        <taxon>Parafrankia</taxon>
    </lineage>
</organism>
<sequence length="128" mass="13873">MGEGRGWLGRRFHRLTADNQELEDEDLQRASVAVGAEPMLACRDREEACVAGSIRSVTVRARSGGPSLEVDLYDGSGTVTLVFLGRKHIAGIEAGRSVKASGRVVVRDERTTIFNPRYELLPVSSTSA</sequence>
<gene>
    <name evidence="2" type="ORF">Ga0074812_10681</name>
</gene>
<dbReference type="CDD" id="cd04488">
    <property type="entry name" value="RecG_wedge_OBF"/>
    <property type="match status" value="1"/>
</dbReference>
<keyword evidence="3" id="KW-1185">Reference proteome</keyword>
<dbReference type="Pfam" id="PF01336">
    <property type="entry name" value="tRNA_anti-codon"/>
    <property type="match status" value="1"/>
</dbReference>
<accession>A0A0S4QK19</accession>
<protein>
    <submittedName>
        <fullName evidence="2">OB-fold nucleic acid binding domain-containing protein</fullName>
    </submittedName>
</protein>